<accession>A0A8J4RNA6</accession>
<gene>
    <name evidence="1" type="ORF">G195_011220</name>
</gene>
<sequence length="77" mass="8229">MGVIPEEKQSLVCSDVVSETHSTNYGTKTKDPYGPSKDSDFDLEDGALRAGLPPRMLSPEVLALLTQYAGIGFIDGV</sequence>
<reference evidence="1" key="2">
    <citation type="submission" date="2020-02" db="EMBL/GenBank/DDBJ databases">
        <authorList>
            <person name="Studholme D.J."/>
        </authorList>
    </citation>
    <scope>NUCLEOTIDE SEQUENCE</scope>
    <source>
        <strain evidence="1">00238/432</strain>
    </source>
</reference>
<dbReference type="EMBL" id="AOFI03001643">
    <property type="protein sequence ID" value="KAF4314687.1"/>
    <property type="molecule type" value="Genomic_DNA"/>
</dbReference>
<name>A0A8J4RNA6_9STRA</name>
<evidence type="ECO:0000313" key="1">
    <source>
        <dbReference type="EMBL" id="KAF4314687.1"/>
    </source>
</evidence>
<proteinExistence type="predicted"/>
<dbReference type="AlphaFoldDB" id="A0A8J4RNA6"/>
<organism evidence="1 2">
    <name type="scientific">Phytophthora kernoviae 00238/432</name>
    <dbReference type="NCBI Taxonomy" id="1284355"/>
    <lineage>
        <taxon>Eukaryota</taxon>
        <taxon>Sar</taxon>
        <taxon>Stramenopiles</taxon>
        <taxon>Oomycota</taxon>
        <taxon>Peronosporomycetes</taxon>
        <taxon>Peronosporales</taxon>
        <taxon>Peronosporaceae</taxon>
        <taxon>Phytophthora</taxon>
    </lineage>
</organism>
<feature type="non-terminal residue" evidence="1">
    <location>
        <position position="77"/>
    </location>
</feature>
<comment type="caution">
    <text evidence="1">The sequence shown here is derived from an EMBL/GenBank/DDBJ whole genome shotgun (WGS) entry which is preliminary data.</text>
</comment>
<evidence type="ECO:0000313" key="2">
    <source>
        <dbReference type="Proteomes" id="UP000702964"/>
    </source>
</evidence>
<dbReference type="Proteomes" id="UP000702964">
    <property type="component" value="Unassembled WGS sequence"/>
</dbReference>
<reference evidence="1" key="1">
    <citation type="journal article" date="2015" name="Genom Data">
        <title>Draft genome sequences of Phytophthora kernoviae and Phytophthora ramorum lineage EU2 from Scotland.</title>
        <authorList>
            <person name="Sambles C."/>
            <person name="Schlenzig A."/>
            <person name="O'Neill P."/>
            <person name="Grant M."/>
            <person name="Studholme D.J."/>
        </authorList>
    </citation>
    <scope>NUCLEOTIDE SEQUENCE</scope>
    <source>
        <strain evidence="1">00238/432</strain>
    </source>
</reference>
<protein>
    <submittedName>
        <fullName evidence="1">Uncharacterized protein</fullName>
    </submittedName>
</protein>